<dbReference type="PANTHER" id="PTHR22935:SF95">
    <property type="entry name" value="BETA-LACTAMASE-LIKE 1-RELATED"/>
    <property type="match status" value="1"/>
</dbReference>
<evidence type="ECO:0000256" key="1">
    <source>
        <dbReference type="ARBA" id="ARBA00038473"/>
    </source>
</evidence>
<protein>
    <submittedName>
        <fullName evidence="6">UPF0214 yfeW</fullName>
    </submittedName>
</protein>
<evidence type="ECO:0000259" key="5">
    <source>
        <dbReference type="Pfam" id="PF26335"/>
    </source>
</evidence>
<comment type="caution">
    <text evidence="6">The sequence shown here is derived from an EMBL/GenBank/DDBJ whole genome shotgun (WGS) entry which is preliminary data.</text>
</comment>
<feature type="region of interest" description="Disordered" evidence="2">
    <location>
        <begin position="576"/>
        <end position="606"/>
    </location>
</feature>
<sequence>MPSLTKLVAAVAIGTFALADAKACPPLGAVFPAPKAPSESKIVRVAAAKLKVGLEQLFAANVKTSALSIGVKSVHEDDPLFTYHFTPPIPGEGTEKVDIDTVFRIGSGSKLFTVLAALVNSEIDMEASVLKYLPELNETAKNDDIFSLKWDDITVGSLASHLSGIGADSAQDLGIANHEFWVSMGLPEIPKGKGPTCSGLARTDACTGKDLLKQVNLRPPVYTPFTNPVYSNIGIALLGLVVEAATGKSFAEVAKRDIYDVVGLKHTYVSETPPVEDLFIPMNETTWNVTTGVFESAGGMFSSVSDMLRLAEGIYTNKFLSPAKTRKWMKPEANTASWGIQVGGPWEILRGDDITSDGRLIDIYTKSGDLGLYHTQTVIVPDYDIVISIMAGGLEASKDQYVTSTILSDVLKVLIPAIEKEGRAFANEAFAGEYVDKSTNSSISFEIDDGPGLVIKSWEVRGFDVLNNIGSYNIRNLESGEVVSSEYVDARVYPTNLGKGGQTAWRAVFDLTPSKQAAEFASALFFENGTCQTWFQQDRKVYNFLGLDEFVFVAGDDEGLSTAVKNPAFNVTLTKVRGPAEKKDEPTSTSTSTSAPSTAPATTENAASKANGVNGALGLGLAASVILMSLF</sequence>
<name>A0A8H4LNH4_9HYPO</name>
<comment type="similarity">
    <text evidence="1">Belongs to the beta-lactamase family.</text>
</comment>
<accession>A0A8H4LNH4</accession>
<dbReference type="InterPro" id="IPR001466">
    <property type="entry name" value="Beta-lactam-related"/>
</dbReference>
<evidence type="ECO:0000313" key="7">
    <source>
        <dbReference type="Proteomes" id="UP000554235"/>
    </source>
</evidence>
<evidence type="ECO:0000256" key="2">
    <source>
        <dbReference type="SAM" id="MobiDB-lite"/>
    </source>
</evidence>
<keyword evidence="3" id="KW-0732">Signal</keyword>
<organism evidence="6 7">
    <name type="scientific">Fusarium albosuccineum</name>
    <dbReference type="NCBI Taxonomy" id="1237068"/>
    <lineage>
        <taxon>Eukaryota</taxon>
        <taxon>Fungi</taxon>
        <taxon>Dikarya</taxon>
        <taxon>Ascomycota</taxon>
        <taxon>Pezizomycotina</taxon>
        <taxon>Sordariomycetes</taxon>
        <taxon>Hypocreomycetidae</taxon>
        <taxon>Hypocreales</taxon>
        <taxon>Nectriaceae</taxon>
        <taxon>Fusarium</taxon>
        <taxon>Fusarium decemcellulare species complex</taxon>
    </lineage>
</organism>
<dbReference type="InterPro" id="IPR058664">
    <property type="entry name" value="ARB_00930-like_C"/>
</dbReference>
<keyword evidence="7" id="KW-1185">Reference proteome</keyword>
<dbReference type="AlphaFoldDB" id="A0A8H4LNH4"/>
<evidence type="ECO:0000259" key="4">
    <source>
        <dbReference type="Pfam" id="PF00144"/>
    </source>
</evidence>
<dbReference type="Gene3D" id="3.40.710.10">
    <property type="entry name" value="DD-peptidase/beta-lactamase superfamily"/>
    <property type="match status" value="1"/>
</dbReference>
<feature type="domain" description="Beta-lactamase-like ARB-00930-like C-terminal" evidence="5">
    <location>
        <begin position="424"/>
        <end position="576"/>
    </location>
</feature>
<evidence type="ECO:0000313" key="6">
    <source>
        <dbReference type="EMBL" id="KAF4471353.1"/>
    </source>
</evidence>
<feature type="compositionally biased region" description="Low complexity" evidence="2">
    <location>
        <begin position="587"/>
        <end position="603"/>
    </location>
</feature>
<reference evidence="6 7" key="1">
    <citation type="submission" date="2020-01" db="EMBL/GenBank/DDBJ databases">
        <title>Identification and distribution of gene clusters putatively required for synthesis of sphingolipid metabolism inhibitors in phylogenetically diverse species of the filamentous fungus Fusarium.</title>
        <authorList>
            <person name="Kim H.-S."/>
            <person name="Busman M."/>
            <person name="Brown D.W."/>
            <person name="Divon H."/>
            <person name="Uhlig S."/>
            <person name="Proctor R.H."/>
        </authorList>
    </citation>
    <scope>NUCLEOTIDE SEQUENCE [LARGE SCALE GENOMIC DNA]</scope>
    <source>
        <strain evidence="6 7">NRRL 20459</strain>
    </source>
</reference>
<dbReference type="InterPro" id="IPR051478">
    <property type="entry name" value="Beta-lactamase-like_AB/R"/>
</dbReference>
<feature type="domain" description="Beta-lactamase-related" evidence="4">
    <location>
        <begin position="92"/>
        <end position="395"/>
    </location>
</feature>
<dbReference type="Pfam" id="PF00144">
    <property type="entry name" value="Beta-lactamase"/>
    <property type="match status" value="1"/>
</dbReference>
<dbReference type="PANTHER" id="PTHR22935">
    <property type="entry name" value="PENICILLIN-BINDING PROTEIN"/>
    <property type="match status" value="1"/>
</dbReference>
<proteinExistence type="inferred from homology"/>
<dbReference type="Proteomes" id="UP000554235">
    <property type="component" value="Unassembled WGS sequence"/>
</dbReference>
<feature type="chain" id="PRO_5034172321" evidence="3">
    <location>
        <begin position="24"/>
        <end position="631"/>
    </location>
</feature>
<dbReference type="Pfam" id="PF26335">
    <property type="entry name" value="ARB_00930_C"/>
    <property type="match status" value="1"/>
</dbReference>
<evidence type="ECO:0000256" key="3">
    <source>
        <dbReference type="SAM" id="SignalP"/>
    </source>
</evidence>
<dbReference type="EMBL" id="JAADYS010000219">
    <property type="protein sequence ID" value="KAF4471353.1"/>
    <property type="molecule type" value="Genomic_DNA"/>
</dbReference>
<feature type="signal peptide" evidence="3">
    <location>
        <begin position="1"/>
        <end position="23"/>
    </location>
</feature>
<dbReference type="SUPFAM" id="SSF56601">
    <property type="entry name" value="beta-lactamase/transpeptidase-like"/>
    <property type="match status" value="1"/>
</dbReference>
<dbReference type="OrthoDB" id="10250282at2759"/>
<dbReference type="InterPro" id="IPR012338">
    <property type="entry name" value="Beta-lactam/transpept-like"/>
</dbReference>
<gene>
    <name evidence="6" type="ORF">FALBO_1727</name>
</gene>